<accession>A7A2P0</accession>
<proteinExistence type="predicted"/>
<evidence type="ECO:0000313" key="2">
    <source>
        <dbReference type="Proteomes" id="UP000003773"/>
    </source>
</evidence>
<dbReference type="EMBL" id="AAXD02000018">
    <property type="protein sequence ID" value="EDN83173.1"/>
    <property type="molecule type" value="Genomic_DNA"/>
</dbReference>
<evidence type="ECO:0000313" key="1">
    <source>
        <dbReference type="EMBL" id="EDN83173.1"/>
    </source>
</evidence>
<gene>
    <name evidence="1" type="ORF">BIFADO_00068</name>
</gene>
<dbReference type="HOGENOM" id="CLU_3115020_0_0_11"/>
<reference evidence="1 2" key="1">
    <citation type="submission" date="2007-04" db="EMBL/GenBank/DDBJ databases">
        <authorList>
            <person name="Fulton L."/>
            <person name="Clifton S."/>
            <person name="Fulton B."/>
            <person name="Xu J."/>
            <person name="Minx P."/>
            <person name="Pepin K.H."/>
            <person name="Johnson M."/>
            <person name="Thiruvilangam P."/>
            <person name="Bhonagiri V."/>
            <person name="Nash W.E."/>
            <person name="Mardis E.R."/>
            <person name="Wilson R.K."/>
        </authorList>
    </citation>
    <scope>NUCLEOTIDE SEQUENCE [LARGE SCALE GENOMIC DNA]</scope>
    <source>
        <strain evidence="1 2">L2-32</strain>
    </source>
</reference>
<dbReference type="AlphaFoldDB" id="A7A2P0"/>
<dbReference type="Proteomes" id="UP000003773">
    <property type="component" value="Unassembled WGS sequence"/>
</dbReference>
<sequence length="50" mass="5815">MAAFIDITAISNLRKTQSSRYNPNNLLYLDCVIMLTEHEDIRPSWSKTRS</sequence>
<comment type="caution">
    <text evidence="1">The sequence shown here is derived from an EMBL/GenBank/DDBJ whole genome shotgun (WGS) entry which is preliminary data.</text>
</comment>
<reference evidence="1 2" key="2">
    <citation type="submission" date="2007-05" db="EMBL/GenBank/DDBJ databases">
        <title>Draft genome sequence of Bifidobacterium adolescentis (L2-32).</title>
        <authorList>
            <person name="Sudarsanam P."/>
            <person name="Ley R."/>
            <person name="Guruge J."/>
            <person name="Turnbaugh P.J."/>
            <person name="Mahowald M."/>
            <person name="Liep D."/>
            <person name="Gordon J."/>
        </authorList>
    </citation>
    <scope>NUCLEOTIDE SEQUENCE [LARGE SCALE GENOMIC DNA]</scope>
    <source>
        <strain evidence="1 2">L2-32</strain>
    </source>
</reference>
<name>A7A2P0_BIFAD</name>
<organism evidence="1 2">
    <name type="scientific">Bifidobacterium adolescentis L2-32</name>
    <dbReference type="NCBI Taxonomy" id="411481"/>
    <lineage>
        <taxon>Bacteria</taxon>
        <taxon>Bacillati</taxon>
        <taxon>Actinomycetota</taxon>
        <taxon>Actinomycetes</taxon>
        <taxon>Bifidobacteriales</taxon>
        <taxon>Bifidobacteriaceae</taxon>
        <taxon>Bifidobacterium</taxon>
    </lineage>
</organism>
<protein>
    <submittedName>
        <fullName evidence="1">Uncharacterized protein</fullName>
    </submittedName>
</protein>